<dbReference type="InterPro" id="IPR003615">
    <property type="entry name" value="HNH_nuc"/>
</dbReference>
<evidence type="ECO:0000313" key="2">
    <source>
        <dbReference type="EMBL" id="ODH13341.1"/>
    </source>
</evidence>
<accession>A0A1D2J4V9</accession>
<dbReference type="VEuPathDB" id="FungiDB:PADG_00330"/>
<reference evidence="2 3" key="1">
    <citation type="submission" date="2016-06" db="EMBL/GenBank/DDBJ databases">
        <authorList>
            <person name="Kjaerup R.B."/>
            <person name="Dalgaard T.S."/>
            <person name="Juul-Madsen H.R."/>
        </authorList>
    </citation>
    <scope>NUCLEOTIDE SEQUENCE [LARGE SCALE GENOMIC DNA]</scope>
    <source>
        <strain evidence="2 3">Pb300</strain>
    </source>
</reference>
<dbReference type="OrthoDB" id="4186564at2759"/>
<evidence type="ECO:0000259" key="1">
    <source>
        <dbReference type="Pfam" id="PF13391"/>
    </source>
</evidence>
<comment type="caution">
    <text evidence="2">The sequence shown here is derived from an EMBL/GenBank/DDBJ whole genome shotgun (WGS) entry which is preliminary data.</text>
</comment>
<gene>
    <name evidence="2" type="ORF">ACO22_07349</name>
</gene>
<dbReference type="EMBL" id="LZYO01000510">
    <property type="protein sequence ID" value="ODH13341.1"/>
    <property type="molecule type" value="Genomic_DNA"/>
</dbReference>
<dbReference type="Pfam" id="PF13391">
    <property type="entry name" value="HNH_2"/>
    <property type="match status" value="1"/>
</dbReference>
<feature type="domain" description="HNH nuclease" evidence="1">
    <location>
        <begin position="217"/>
        <end position="292"/>
    </location>
</feature>
<proteinExistence type="predicted"/>
<dbReference type="VEuPathDB" id="FungiDB:PABG_11454"/>
<sequence length="400" mass="44050">MVVMSVPPCGESKADPQPQSSMEQALKTAELEEASLIFHNLISYCEFMQGSKPYQRPTLVRLTYEYSLSKATFLKLFFTHLDNTQDQSIEGSSPVFANGLSRFSSFGSQATPVQKSEAVAAIDSFAQYLVDSLYLPIKAGGARLPRRNAARSRLSDPSLANAVGSPANLSALRRNCLARDRNRCVVTNDFNIEILERRKRNTSTFRNVVYTPGTLSRLAVSHIIPYAIMSGTTVDGEVQLNDSKKTAQLLLNMLDPDVLKSIEGLNIHHPSNAITLTAEIYECFALFQISFEATDGEAAAAADGSTHPRHTYTIRESSTLDFEQTDFPVTRTLLFSEDNIFDPPSARLLALHRAIAIILDRSGAGDYINKILRDSKNESSCDEGSTEIGRIANLIVDGWL</sequence>
<organism evidence="2 3">
    <name type="scientific">Paracoccidioides brasiliensis</name>
    <dbReference type="NCBI Taxonomy" id="121759"/>
    <lineage>
        <taxon>Eukaryota</taxon>
        <taxon>Fungi</taxon>
        <taxon>Dikarya</taxon>
        <taxon>Ascomycota</taxon>
        <taxon>Pezizomycotina</taxon>
        <taxon>Eurotiomycetes</taxon>
        <taxon>Eurotiomycetidae</taxon>
        <taxon>Onygenales</taxon>
        <taxon>Ajellomycetaceae</taxon>
        <taxon>Paracoccidioides</taxon>
    </lineage>
</organism>
<evidence type="ECO:0000313" key="3">
    <source>
        <dbReference type="Proteomes" id="UP000242814"/>
    </source>
</evidence>
<dbReference type="Proteomes" id="UP000242814">
    <property type="component" value="Unassembled WGS sequence"/>
</dbReference>
<dbReference type="OMA" id="RNCLARD"/>
<name>A0A1D2J4V9_PARBR</name>
<protein>
    <recommendedName>
        <fullName evidence="1">HNH nuclease domain-containing protein</fullName>
    </recommendedName>
</protein>
<dbReference type="AlphaFoldDB" id="A0A1D2J4V9"/>